<dbReference type="PANTHER" id="PTHR47691:SF3">
    <property type="entry name" value="HTH-TYPE TRANSCRIPTIONAL REGULATOR RV0890C-RELATED"/>
    <property type="match status" value="1"/>
</dbReference>
<accession>J0D7C2</accession>
<dbReference type="Pfam" id="PF20703">
    <property type="entry name" value="nSTAND1"/>
    <property type="match status" value="1"/>
</dbReference>
<sequence>MSLAFTSTVASQSAQIAGNVGARLSIGPVAEILKSVSNVHVNKAIAEALSQRVQEMAKVVDTLLEGDALDLGSCEKHSEALKSFELILADTHQALLSQGRRGYLAQLLHQQRDRESLGILTERVDCAFKALMLEMRIQTTGAAAALSAQLVHMVENQQSLILQDPLSTLPGTAAHIPPQPQLFFGRQGEVQTVVHSLLGDTAGRIAILGGPGMGKTTLALASLHDPLVVQHFGHRRFFVSCETADSNPVSAISAAFGLMASEPMVMRVQVQRFIGHHPAVLVLDNFESVWEALNHRLHAESVLHALDSIDNLCLVVTMRGTERPHGIRWTRPFMPPLPCISNPAAVQTFLAISGVDDNALVNELLRCLDNIPLAIVLIANLAQYEPLGALMERWTEQKTTMLVRGAALHRLTSLDISIGLSVRSPRMLAAPGACELLGILAVLPQGVVVTDLDLWGIYNCTLLLSVLLQNSLVTRIDQRVYVLAPIRSFMLVNYAPLDAHLSSVYKHYCAMGELARAAVGSGFDSETFSAVSAELVNIDAVLDRALKHSVDHRADAIAAVEALCRLYSETGIGPGPRLLPSALVAAHELWLDKPRADLLIQWALLSFGSSIEGDPPALTREARDLYERIGARDGVINSSILLISCLSPKDGICEAQRLFSLTEALGDRRSMARCAAELAGALTRDGRLREAIVQHELAISILTSTLEPGRSDRLLGRSKCLIADIYRLLGDVSRAAQLYEESLGIYELTQSPIGANFVRMQLAEMLMFGRPQEAAKYIAQALADKRAINFRSYTACVFDLALANTLAGDVTAATSAMESLVEIRPATGFSLLEQGYILQTQGYIALSRGDLLEARALLGAARSTGRGSASAKMTTGKRILEASNLQALSDVAYAEGNHGEVAVFAISAAALFRNLNDSVSPVYCLVLLALALDDDGAARLLDALTLPLQRMRHDRGLAIALLRSAQIAQNHGQRGLAHYRAENALKRLSEIGDRRWQRMARKIQDECE</sequence>
<dbReference type="OMA" id="CENESCH"/>
<proteinExistence type="predicted"/>
<name>J0D7C2_AURST</name>
<evidence type="ECO:0000313" key="3">
    <source>
        <dbReference type="Proteomes" id="UP000006514"/>
    </source>
</evidence>
<dbReference type="SUPFAM" id="SSF48452">
    <property type="entry name" value="TPR-like"/>
    <property type="match status" value="1"/>
</dbReference>
<dbReference type="Gene3D" id="1.20.930.20">
    <property type="entry name" value="Adaptor protein Cbl, N-terminal domain"/>
    <property type="match status" value="1"/>
</dbReference>
<dbReference type="CDD" id="cd21037">
    <property type="entry name" value="MLKL_NTD"/>
    <property type="match status" value="1"/>
</dbReference>
<dbReference type="SUPFAM" id="SSF52540">
    <property type="entry name" value="P-loop containing nucleoside triphosphate hydrolases"/>
    <property type="match status" value="1"/>
</dbReference>
<dbReference type="InterPro" id="IPR027417">
    <property type="entry name" value="P-loop_NTPase"/>
</dbReference>
<dbReference type="EMBL" id="JH687913">
    <property type="protein sequence ID" value="EJD34919.1"/>
    <property type="molecule type" value="Genomic_DNA"/>
</dbReference>
<dbReference type="OrthoDB" id="1534087at2759"/>
<dbReference type="GO" id="GO:0007166">
    <property type="term" value="P:cell surface receptor signaling pathway"/>
    <property type="evidence" value="ECO:0007669"/>
    <property type="project" value="InterPro"/>
</dbReference>
<dbReference type="PANTHER" id="PTHR47691">
    <property type="entry name" value="REGULATOR-RELATED"/>
    <property type="match status" value="1"/>
</dbReference>
<dbReference type="AlphaFoldDB" id="J0D7C2"/>
<dbReference type="InterPro" id="IPR049052">
    <property type="entry name" value="nSTAND1"/>
</dbReference>
<dbReference type="eggNOG" id="KOG1399">
    <property type="taxonomic scope" value="Eukaryota"/>
</dbReference>
<evidence type="ECO:0000259" key="1">
    <source>
        <dbReference type="Pfam" id="PF20703"/>
    </source>
</evidence>
<evidence type="ECO:0000313" key="2">
    <source>
        <dbReference type="EMBL" id="EJD34919.1"/>
    </source>
</evidence>
<dbReference type="InterPro" id="IPR059179">
    <property type="entry name" value="MLKL-like_MCAfunc"/>
</dbReference>
<dbReference type="Gene3D" id="3.40.50.300">
    <property type="entry name" value="P-loop containing nucleotide triphosphate hydrolases"/>
    <property type="match status" value="1"/>
</dbReference>
<feature type="domain" description="Novel STAND NTPase 1" evidence="1">
    <location>
        <begin position="178"/>
        <end position="319"/>
    </location>
</feature>
<reference evidence="3" key="1">
    <citation type="journal article" date="2012" name="Science">
        <title>The Paleozoic origin of enzymatic lignin decomposition reconstructed from 31 fungal genomes.</title>
        <authorList>
            <person name="Floudas D."/>
            <person name="Binder M."/>
            <person name="Riley R."/>
            <person name="Barry K."/>
            <person name="Blanchette R.A."/>
            <person name="Henrissat B."/>
            <person name="Martinez A.T."/>
            <person name="Otillar R."/>
            <person name="Spatafora J.W."/>
            <person name="Yadav J.S."/>
            <person name="Aerts A."/>
            <person name="Benoit I."/>
            <person name="Boyd A."/>
            <person name="Carlson A."/>
            <person name="Copeland A."/>
            <person name="Coutinho P.M."/>
            <person name="de Vries R.P."/>
            <person name="Ferreira P."/>
            <person name="Findley K."/>
            <person name="Foster B."/>
            <person name="Gaskell J."/>
            <person name="Glotzer D."/>
            <person name="Gorecki P."/>
            <person name="Heitman J."/>
            <person name="Hesse C."/>
            <person name="Hori C."/>
            <person name="Igarashi K."/>
            <person name="Jurgens J.A."/>
            <person name="Kallen N."/>
            <person name="Kersten P."/>
            <person name="Kohler A."/>
            <person name="Kuees U."/>
            <person name="Kumar T.K.A."/>
            <person name="Kuo A."/>
            <person name="LaButti K."/>
            <person name="Larrondo L.F."/>
            <person name="Lindquist E."/>
            <person name="Ling A."/>
            <person name="Lombard V."/>
            <person name="Lucas S."/>
            <person name="Lundell T."/>
            <person name="Martin R."/>
            <person name="McLaughlin D.J."/>
            <person name="Morgenstern I."/>
            <person name="Morin E."/>
            <person name="Murat C."/>
            <person name="Nagy L.G."/>
            <person name="Nolan M."/>
            <person name="Ohm R.A."/>
            <person name="Patyshakuliyeva A."/>
            <person name="Rokas A."/>
            <person name="Ruiz-Duenas F.J."/>
            <person name="Sabat G."/>
            <person name="Salamov A."/>
            <person name="Samejima M."/>
            <person name="Schmutz J."/>
            <person name="Slot J.C."/>
            <person name="St John F."/>
            <person name="Stenlid J."/>
            <person name="Sun H."/>
            <person name="Sun S."/>
            <person name="Syed K."/>
            <person name="Tsang A."/>
            <person name="Wiebenga A."/>
            <person name="Young D."/>
            <person name="Pisabarro A."/>
            <person name="Eastwood D.C."/>
            <person name="Martin F."/>
            <person name="Cullen D."/>
            <person name="Grigoriev I.V."/>
            <person name="Hibbett D.S."/>
        </authorList>
    </citation>
    <scope>NUCLEOTIDE SEQUENCE [LARGE SCALE GENOMIC DNA]</scope>
    <source>
        <strain evidence="3">TFB10046</strain>
    </source>
</reference>
<gene>
    <name evidence="2" type="ORF">AURDEDRAFT_188879</name>
</gene>
<protein>
    <recommendedName>
        <fullName evidence="1">Novel STAND NTPase 1 domain-containing protein</fullName>
    </recommendedName>
</protein>
<dbReference type="InterPro" id="IPR036537">
    <property type="entry name" value="Adaptor_Cbl_N_dom_sf"/>
</dbReference>
<keyword evidence="3" id="KW-1185">Reference proteome</keyword>
<dbReference type="InParanoid" id="J0D7C2"/>
<dbReference type="InterPro" id="IPR011990">
    <property type="entry name" value="TPR-like_helical_dom_sf"/>
</dbReference>
<dbReference type="Gene3D" id="1.25.40.10">
    <property type="entry name" value="Tetratricopeptide repeat domain"/>
    <property type="match status" value="1"/>
</dbReference>
<dbReference type="Proteomes" id="UP000006514">
    <property type="component" value="Unassembled WGS sequence"/>
</dbReference>
<dbReference type="KEGG" id="adl:AURDEDRAFT_188879"/>
<organism evidence="2 3">
    <name type="scientific">Auricularia subglabra (strain TFB-10046 / SS5)</name>
    <name type="common">White-rot fungus</name>
    <name type="synonym">Auricularia delicata (strain TFB10046)</name>
    <dbReference type="NCBI Taxonomy" id="717982"/>
    <lineage>
        <taxon>Eukaryota</taxon>
        <taxon>Fungi</taxon>
        <taxon>Dikarya</taxon>
        <taxon>Basidiomycota</taxon>
        <taxon>Agaricomycotina</taxon>
        <taxon>Agaricomycetes</taxon>
        <taxon>Auriculariales</taxon>
        <taxon>Auriculariaceae</taxon>
        <taxon>Auricularia</taxon>
    </lineage>
</organism>